<feature type="non-terminal residue" evidence="13">
    <location>
        <position position="1"/>
    </location>
</feature>
<dbReference type="GO" id="GO:0046872">
    <property type="term" value="F:metal ion binding"/>
    <property type="evidence" value="ECO:0007669"/>
    <property type="project" value="UniProtKB-KW"/>
</dbReference>
<dbReference type="OrthoDB" id="416622at2759"/>
<dbReference type="PANTHER" id="PTHR11911:SF111">
    <property type="entry name" value="INOSINE-5'-MONOPHOSPHATE DEHYDROGENASE"/>
    <property type="match status" value="1"/>
</dbReference>
<comment type="caution">
    <text evidence="13">The sequence shown here is derived from an EMBL/GenBank/DDBJ whole genome shotgun (WGS) entry which is preliminary data.</text>
</comment>
<gene>
    <name evidence="13" type="ORF">ELAFOR_R14705</name>
</gene>
<comment type="catalytic activity">
    <reaction evidence="10">
        <text>IMP + NAD(+) + H2O = XMP + NADH + H(+)</text>
        <dbReference type="Rhea" id="RHEA:11708"/>
        <dbReference type="ChEBI" id="CHEBI:15377"/>
        <dbReference type="ChEBI" id="CHEBI:15378"/>
        <dbReference type="ChEBI" id="CHEBI:57464"/>
        <dbReference type="ChEBI" id="CHEBI:57540"/>
        <dbReference type="ChEBI" id="CHEBI:57945"/>
        <dbReference type="ChEBI" id="CHEBI:58053"/>
        <dbReference type="EC" id="1.1.1.205"/>
    </reaction>
</comment>
<dbReference type="EMBL" id="WBNG01004891">
    <property type="protein sequence ID" value="NXD32352.1"/>
    <property type="molecule type" value="Genomic_DNA"/>
</dbReference>
<dbReference type="Proteomes" id="UP000623542">
    <property type="component" value="Unassembled WGS sequence"/>
</dbReference>
<evidence type="ECO:0000256" key="8">
    <source>
        <dbReference type="ARBA" id="ARBA00024384"/>
    </source>
</evidence>
<feature type="non-terminal residue" evidence="13">
    <location>
        <position position="200"/>
    </location>
</feature>
<feature type="domain" description="CBS" evidence="12">
    <location>
        <begin position="139"/>
        <end position="195"/>
    </location>
</feature>
<comment type="similarity">
    <text evidence="1">Belongs to the IMPDH/GMPR family.</text>
</comment>
<evidence type="ECO:0000256" key="9">
    <source>
        <dbReference type="ARBA" id="ARBA00046101"/>
    </source>
</evidence>
<evidence type="ECO:0000313" key="14">
    <source>
        <dbReference type="Proteomes" id="UP000623542"/>
    </source>
</evidence>
<dbReference type="InterPro" id="IPR000644">
    <property type="entry name" value="CBS_dom"/>
</dbReference>
<dbReference type="InterPro" id="IPR001093">
    <property type="entry name" value="IMP_DH_GMPRt"/>
</dbReference>
<keyword evidence="5" id="KW-0560">Oxidoreductase</keyword>
<dbReference type="InterPro" id="IPR013785">
    <property type="entry name" value="Aldolase_TIM"/>
</dbReference>
<dbReference type="SMART" id="SM01240">
    <property type="entry name" value="IMPDH"/>
    <property type="match status" value="1"/>
</dbReference>
<evidence type="ECO:0000256" key="2">
    <source>
        <dbReference type="ARBA" id="ARBA00022723"/>
    </source>
</evidence>
<evidence type="ECO:0000256" key="6">
    <source>
        <dbReference type="ARBA" id="ARBA00023122"/>
    </source>
</evidence>
<dbReference type="AlphaFoldDB" id="A0A851UVB2"/>
<dbReference type="FunFam" id="3.20.20.70:FF:000424">
    <property type="entry name" value="Inosine-5'-monophosphate dehydrogenase 2"/>
    <property type="match status" value="1"/>
</dbReference>
<evidence type="ECO:0000256" key="5">
    <source>
        <dbReference type="ARBA" id="ARBA00023002"/>
    </source>
</evidence>
<evidence type="ECO:0000256" key="7">
    <source>
        <dbReference type="ARBA" id="ARBA00024330"/>
    </source>
</evidence>
<reference evidence="13" key="1">
    <citation type="submission" date="2019-09" db="EMBL/GenBank/DDBJ databases">
        <title>Bird 10,000 Genomes (B10K) Project - Family phase.</title>
        <authorList>
            <person name="Zhang G."/>
        </authorList>
    </citation>
    <scope>NUCLEOTIDE SEQUENCE</scope>
    <source>
        <strain evidence="13">B10K-IZCAS-20218</strain>
        <tissue evidence="13">Blood</tissue>
    </source>
</reference>
<dbReference type="EC" id="1.1.1.205" evidence="8"/>
<keyword evidence="6 11" id="KW-0129">CBS domain</keyword>
<evidence type="ECO:0000256" key="3">
    <source>
        <dbReference type="ARBA" id="ARBA00022749"/>
    </source>
</evidence>
<dbReference type="GO" id="GO:0006183">
    <property type="term" value="P:GTP biosynthetic process"/>
    <property type="evidence" value="ECO:0007669"/>
    <property type="project" value="TreeGrafter"/>
</dbReference>
<dbReference type="GO" id="GO:0003938">
    <property type="term" value="F:IMP dehydrogenase activity"/>
    <property type="evidence" value="ECO:0007669"/>
    <property type="project" value="UniProtKB-EC"/>
</dbReference>
<evidence type="ECO:0000256" key="11">
    <source>
        <dbReference type="PROSITE-ProRule" id="PRU00703"/>
    </source>
</evidence>
<dbReference type="CDD" id="cd04601">
    <property type="entry name" value="CBS_pair_IMPDH"/>
    <property type="match status" value="1"/>
</dbReference>
<keyword evidence="4" id="KW-0658">Purine biosynthesis</keyword>
<keyword evidence="14" id="KW-1185">Reference proteome</keyword>
<evidence type="ECO:0000259" key="12">
    <source>
        <dbReference type="PROSITE" id="PS51371"/>
    </source>
</evidence>
<dbReference type="GO" id="GO:0005737">
    <property type="term" value="C:cytoplasm"/>
    <property type="evidence" value="ECO:0007669"/>
    <property type="project" value="TreeGrafter"/>
</dbReference>
<dbReference type="Gene3D" id="3.20.20.70">
    <property type="entry name" value="Aldolase class I"/>
    <property type="match status" value="1"/>
</dbReference>
<dbReference type="PROSITE" id="PS51371">
    <property type="entry name" value="CBS"/>
    <property type="match status" value="2"/>
</dbReference>
<evidence type="ECO:0000256" key="1">
    <source>
        <dbReference type="ARBA" id="ARBA00005502"/>
    </source>
</evidence>
<dbReference type="InterPro" id="IPR005990">
    <property type="entry name" value="IMP_DH"/>
</dbReference>
<dbReference type="SMART" id="SM00116">
    <property type="entry name" value="CBS"/>
    <property type="match status" value="2"/>
</dbReference>
<keyword evidence="3" id="KW-0332">GMP biosynthesis</keyword>
<dbReference type="Pfam" id="PF00571">
    <property type="entry name" value="CBS"/>
    <property type="match status" value="1"/>
</dbReference>
<name>A0A851UVB2_9PASS</name>
<feature type="domain" description="CBS" evidence="12">
    <location>
        <begin position="77"/>
        <end position="138"/>
    </location>
</feature>
<dbReference type="GO" id="GO:0006177">
    <property type="term" value="P:GMP biosynthetic process"/>
    <property type="evidence" value="ECO:0007669"/>
    <property type="project" value="UniProtKB-KW"/>
</dbReference>
<keyword evidence="2" id="KW-0479">Metal-binding</keyword>
<organism evidence="13 14">
    <name type="scientific">Elachura formosa</name>
    <name type="common">spotted wren-babbler</name>
    <dbReference type="NCBI Taxonomy" id="1463973"/>
    <lineage>
        <taxon>Eukaryota</taxon>
        <taxon>Metazoa</taxon>
        <taxon>Chordata</taxon>
        <taxon>Craniata</taxon>
        <taxon>Vertebrata</taxon>
        <taxon>Euteleostomi</taxon>
        <taxon>Archelosauria</taxon>
        <taxon>Archosauria</taxon>
        <taxon>Dinosauria</taxon>
        <taxon>Saurischia</taxon>
        <taxon>Theropoda</taxon>
        <taxon>Coelurosauria</taxon>
        <taxon>Aves</taxon>
        <taxon>Neognathae</taxon>
        <taxon>Neoaves</taxon>
        <taxon>Telluraves</taxon>
        <taxon>Australaves</taxon>
        <taxon>Passeriformes</taxon>
        <taxon>Elachuridae</taxon>
        <taxon>Elachura</taxon>
    </lineage>
</organism>
<evidence type="ECO:0000256" key="4">
    <source>
        <dbReference type="ARBA" id="ARBA00022755"/>
    </source>
</evidence>
<dbReference type="Pfam" id="PF00478">
    <property type="entry name" value="IMPDH"/>
    <property type="match status" value="1"/>
</dbReference>
<evidence type="ECO:0000256" key="10">
    <source>
        <dbReference type="ARBA" id="ARBA00048028"/>
    </source>
</evidence>
<comment type="pathway">
    <text evidence="7">Purine metabolism; XMP biosynthesis via de novo pathway; XMP from IMP: step 1/1.</text>
</comment>
<sequence>LPGHISFPASIVSLQTKVTKKITLNTPFLSSPMDTVTEDRMAISLALHGGLGIIHHNCSAEEQAAMVRKVKKYENGFITDPICLGPDGSVGDVHDIKARFGFCGVPITETGKIGGKLLGIVTGRDVQFREAHETVREVMTTDLVTASSGVTLEEANKIIRNTKKGKLPIIDAQGNLVSLVARSDLLKNQNYPLASKVPSS</sequence>
<dbReference type="SUPFAM" id="SSF51412">
    <property type="entry name" value="Inosine monophosphate dehydrogenase (IMPDH)"/>
    <property type="match status" value="1"/>
</dbReference>
<accession>A0A851UVB2</accession>
<evidence type="ECO:0000313" key="13">
    <source>
        <dbReference type="EMBL" id="NXD32352.1"/>
    </source>
</evidence>
<dbReference type="UniPathway" id="UPA00601">
    <property type="reaction ID" value="UER00295"/>
</dbReference>
<proteinExistence type="inferred from homology"/>
<dbReference type="PANTHER" id="PTHR11911">
    <property type="entry name" value="INOSINE-5-MONOPHOSPHATE DEHYDROGENASE RELATED"/>
    <property type="match status" value="1"/>
</dbReference>
<protein>
    <recommendedName>
        <fullName evidence="8">IMP dehydrogenase</fullName>
        <ecNumber evidence="8">1.1.1.205</ecNumber>
    </recommendedName>
</protein>
<comment type="function">
    <text evidence="9">Catalyzes the conversion of inosine 5'-phosphate (IMP) to xanthosine 5'-phosphate (XMP), the first committed and rate-limiting step in the de novo synthesis of guanine nucleotides, and therefore plays an important role in the regulation of cell growth. Could also have a single-stranded nucleic acid-binding activity and could play a role in RNA and/or DNA metabolism. It may also have a role in the development of malignancy and the growth progression of some tumors.</text>
</comment>